<evidence type="ECO:0000256" key="5">
    <source>
        <dbReference type="ARBA" id="ARBA00010185"/>
    </source>
</evidence>
<keyword evidence="13 19" id="KW-1133">Transmembrane helix</keyword>
<evidence type="ECO:0000256" key="19">
    <source>
        <dbReference type="SAM" id="Phobius"/>
    </source>
</evidence>
<keyword evidence="16" id="KW-0594">Phospholipid biosynthesis</keyword>
<evidence type="ECO:0000256" key="4">
    <source>
        <dbReference type="ARBA" id="ARBA00005189"/>
    </source>
</evidence>
<evidence type="ECO:0000256" key="14">
    <source>
        <dbReference type="ARBA" id="ARBA00023098"/>
    </source>
</evidence>
<comment type="catalytic activity">
    <reaction evidence="1 18">
        <text>a 1,2-diacyl-sn-glycero-3-phosphate + CTP + H(+) = a CDP-1,2-diacyl-sn-glycerol + diphosphate</text>
        <dbReference type="Rhea" id="RHEA:16229"/>
        <dbReference type="ChEBI" id="CHEBI:15378"/>
        <dbReference type="ChEBI" id="CHEBI:33019"/>
        <dbReference type="ChEBI" id="CHEBI:37563"/>
        <dbReference type="ChEBI" id="CHEBI:58332"/>
        <dbReference type="ChEBI" id="CHEBI:58608"/>
        <dbReference type="EC" id="2.7.7.41"/>
    </reaction>
</comment>
<evidence type="ECO:0000313" key="20">
    <source>
        <dbReference type="EMBL" id="MBD1548872.1"/>
    </source>
</evidence>
<evidence type="ECO:0000256" key="3">
    <source>
        <dbReference type="ARBA" id="ARBA00005119"/>
    </source>
</evidence>
<keyword evidence="17" id="KW-1208">Phospholipid metabolism</keyword>
<evidence type="ECO:0000256" key="13">
    <source>
        <dbReference type="ARBA" id="ARBA00022989"/>
    </source>
</evidence>
<dbReference type="PANTHER" id="PTHR46382">
    <property type="entry name" value="PHOSPHATIDATE CYTIDYLYLTRANSFERASE"/>
    <property type="match status" value="1"/>
</dbReference>
<reference evidence="20" key="1">
    <citation type="submission" date="2020-05" db="EMBL/GenBank/DDBJ databases">
        <title>Identification of trans-AT polyketide cluster in two marine bacteria, producers of a novel glutaramide-containing polyketide sesbanimide D and analogs.</title>
        <authorList>
            <person name="Kacar D."/>
            <person name="Rodriguez P."/>
            <person name="Canedo L."/>
            <person name="Gonzalez E."/>
            <person name="Galan B."/>
            <person name="De La Calle F."/>
            <person name="Garcia J.L."/>
        </authorList>
    </citation>
    <scope>NUCLEOTIDE SEQUENCE</scope>
    <source>
        <strain evidence="20">PHM038</strain>
    </source>
</reference>
<evidence type="ECO:0000256" key="10">
    <source>
        <dbReference type="ARBA" id="ARBA00022679"/>
    </source>
</evidence>
<comment type="caution">
    <text evidence="20">The sequence shown here is derived from an EMBL/GenBank/DDBJ whole genome shotgun (WGS) entry which is preliminary data.</text>
</comment>
<protein>
    <recommendedName>
        <fullName evidence="7 18">Phosphatidate cytidylyltransferase</fullName>
        <ecNumber evidence="6 18">2.7.7.41</ecNumber>
    </recommendedName>
</protein>
<comment type="pathway">
    <text evidence="4">Lipid metabolism.</text>
</comment>
<dbReference type="AlphaFoldDB" id="A0A926S8K8"/>
<evidence type="ECO:0000256" key="15">
    <source>
        <dbReference type="ARBA" id="ARBA00023136"/>
    </source>
</evidence>
<organism evidence="20 21">
    <name type="scientific">Roseibium aggregatum</name>
    <dbReference type="NCBI Taxonomy" id="187304"/>
    <lineage>
        <taxon>Bacteria</taxon>
        <taxon>Pseudomonadati</taxon>
        <taxon>Pseudomonadota</taxon>
        <taxon>Alphaproteobacteria</taxon>
        <taxon>Hyphomicrobiales</taxon>
        <taxon>Stappiaceae</taxon>
        <taxon>Roseibium</taxon>
    </lineage>
</organism>
<dbReference type="InterPro" id="IPR000374">
    <property type="entry name" value="PC_trans"/>
</dbReference>
<keyword evidence="11 18" id="KW-0812">Transmembrane</keyword>
<evidence type="ECO:0000313" key="21">
    <source>
        <dbReference type="Proteomes" id="UP000598467"/>
    </source>
</evidence>
<evidence type="ECO:0000256" key="11">
    <source>
        <dbReference type="ARBA" id="ARBA00022692"/>
    </source>
</evidence>
<feature type="transmembrane region" description="Helical" evidence="19">
    <location>
        <begin position="166"/>
        <end position="186"/>
    </location>
</feature>
<dbReference type="EC" id="2.7.7.41" evidence="6 18"/>
<evidence type="ECO:0000256" key="9">
    <source>
        <dbReference type="ARBA" id="ARBA00022516"/>
    </source>
</evidence>
<name>A0A926S8K8_9HYPH</name>
<evidence type="ECO:0000256" key="1">
    <source>
        <dbReference type="ARBA" id="ARBA00001698"/>
    </source>
</evidence>
<dbReference type="GO" id="GO:0016024">
    <property type="term" value="P:CDP-diacylglycerol biosynthetic process"/>
    <property type="evidence" value="ECO:0007669"/>
    <property type="project" value="TreeGrafter"/>
</dbReference>
<keyword evidence="8" id="KW-1003">Cell membrane</keyword>
<evidence type="ECO:0000256" key="12">
    <source>
        <dbReference type="ARBA" id="ARBA00022695"/>
    </source>
</evidence>
<evidence type="ECO:0000256" key="6">
    <source>
        <dbReference type="ARBA" id="ARBA00012487"/>
    </source>
</evidence>
<evidence type="ECO:0000256" key="7">
    <source>
        <dbReference type="ARBA" id="ARBA00019373"/>
    </source>
</evidence>
<evidence type="ECO:0000256" key="16">
    <source>
        <dbReference type="ARBA" id="ARBA00023209"/>
    </source>
</evidence>
<sequence>MSDLRLRVLSAAVMGPIVLGLAWLGGPAFGILALVAALLFLHEWFAMTGTGLSTPHGVAGYLVLVGLAIAYHFGYPGVSLACPIIGALAVYGLSGFNRAGRWAAEGLIYGGLALYALLVIRGGEQGLVFLFFLLVLVWTTDIAAYFTGRSLGGPKLWRKISPNKTWSGAIGGLVCAVLLGLGTAAIAGKDDLFNWALLAAVLSVVSQLGDLLESGVKRRFNVKDSSHLIPGHGGIMDRVDGLVAAAIAAVALGFLFGGSVADPISGLALG</sequence>
<feature type="transmembrane region" description="Helical" evidence="19">
    <location>
        <begin position="61"/>
        <end position="90"/>
    </location>
</feature>
<dbReference type="PANTHER" id="PTHR46382:SF1">
    <property type="entry name" value="PHOSPHATIDATE CYTIDYLYLTRANSFERASE"/>
    <property type="match status" value="1"/>
</dbReference>
<dbReference type="GO" id="GO:0004605">
    <property type="term" value="F:phosphatidate cytidylyltransferase activity"/>
    <property type="evidence" value="ECO:0007669"/>
    <property type="project" value="UniProtKB-EC"/>
</dbReference>
<feature type="transmembrane region" description="Helical" evidence="19">
    <location>
        <begin position="242"/>
        <end position="261"/>
    </location>
</feature>
<dbReference type="Proteomes" id="UP000598467">
    <property type="component" value="Unassembled WGS sequence"/>
</dbReference>
<dbReference type="GO" id="GO:0005886">
    <property type="term" value="C:plasma membrane"/>
    <property type="evidence" value="ECO:0007669"/>
    <property type="project" value="UniProtKB-SubCell"/>
</dbReference>
<dbReference type="PROSITE" id="PS01315">
    <property type="entry name" value="CDS"/>
    <property type="match status" value="1"/>
</dbReference>
<gene>
    <name evidence="20" type="ORF">HK439_21620</name>
</gene>
<accession>A0A926S8K8</accession>
<comment type="pathway">
    <text evidence="3 18">Phospholipid metabolism; CDP-diacylglycerol biosynthesis; CDP-diacylglycerol from sn-glycerol 3-phosphate: step 3/3.</text>
</comment>
<evidence type="ECO:0000256" key="8">
    <source>
        <dbReference type="ARBA" id="ARBA00022475"/>
    </source>
</evidence>
<keyword evidence="15 19" id="KW-0472">Membrane</keyword>
<keyword evidence="14" id="KW-0443">Lipid metabolism</keyword>
<keyword evidence="10 18" id="KW-0808">Transferase</keyword>
<dbReference type="EMBL" id="JABFCZ010000027">
    <property type="protein sequence ID" value="MBD1548872.1"/>
    <property type="molecule type" value="Genomic_DNA"/>
</dbReference>
<evidence type="ECO:0000256" key="17">
    <source>
        <dbReference type="ARBA" id="ARBA00023264"/>
    </source>
</evidence>
<keyword evidence="9" id="KW-0444">Lipid biosynthesis</keyword>
<feature type="transmembrane region" description="Helical" evidence="19">
    <location>
        <begin position="126"/>
        <end position="146"/>
    </location>
</feature>
<feature type="transmembrane region" description="Helical" evidence="19">
    <location>
        <begin position="102"/>
        <end position="120"/>
    </location>
</feature>
<comment type="subcellular location">
    <subcellularLocation>
        <location evidence="2">Cell membrane</location>
        <topology evidence="2">Multi-pass membrane protein</topology>
    </subcellularLocation>
</comment>
<keyword evidence="12 18" id="KW-0548">Nucleotidyltransferase</keyword>
<evidence type="ECO:0000256" key="18">
    <source>
        <dbReference type="RuleBase" id="RU003938"/>
    </source>
</evidence>
<comment type="similarity">
    <text evidence="5 18">Belongs to the CDS family.</text>
</comment>
<evidence type="ECO:0000256" key="2">
    <source>
        <dbReference type="ARBA" id="ARBA00004651"/>
    </source>
</evidence>
<dbReference type="Pfam" id="PF01148">
    <property type="entry name" value="CTP_transf_1"/>
    <property type="match status" value="1"/>
</dbReference>
<proteinExistence type="inferred from homology"/>
<feature type="transmembrane region" description="Helical" evidence="19">
    <location>
        <begin position="12"/>
        <end position="41"/>
    </location>
</feature>